<dbReference type="Gene3D" id="3.40.50.12580">
    <property type="match status" value="1"/>
</dbReference>
<dbReference type="SUPFAM" id="SSF53756">
    <property type="entry name" value="UDP-Glycosyltransferase/glycogen phosphorylase"/>
    <property type="match status" value="1"/>
</dbReference>
<proteinExistence type="predicted"/>
<accession>A0A3B1CAQ0</accession>
<dbReference type="InterPro" id="IPR043148">
    <property type="entry name" value="TagF_C"/>
</dbReference>
<dbReference type="GO" id="GO:0047355">
    <property type="term" value="F:CDP-glycerol glycerophosphotransferase activity"/>
    <property type="evidence" value="ECO:0007669"/>
    <property type="project" value="InterPro"/>
</dbReference>
<dbReference type="EMBL" id="UOGE01000089">
    <property type="protein sequence ID" value="VAX23731.1"/>
    <property type="molecule type" value="Genomic_DNA"/>
</dbReference>
<reference evidence="1" key="1">
    <citation type="submission" date="2018-06" db="EMBL/GenBank/DDBJ databases">
        <authorList>
            <person name="Zhirakovskaya E."/>
        </authorList>
    </citation>
    <scope>NUCLEOTIDE SEQUENCE</scope>
</reference>
<dbReference type="AlphaFoldDB" id="A0A3B1CAQ0"/>
<dbReference type="Pfam" id="PF04464">
    <property type="entry name" value="Glyphos_transf"/>
    <property type="match status" value="1"/>
</dbReference>
<name>A0A3B1CAQ0_9ZZZZ</name>
<evidence type="ECO:0000313" key="1">
    <source>
        <dbReference type="EMBL" id="VAX23731.1"/>
    </source>
</evidence>
<dbReference type="InterPro" id="IPR007554">
    <property type="entry name" value="Glycerophosphate_synth"/>
</dbReference>
<sequence length="472" mass="53236">MPQARPPQDNKKTLLLLTDTLSSRLFFGAGIVSKLIDELGDKLDIAATFPIDSALDYRQWISSDSGINVRSHETLRGDAKYSPKQQLHQFTDRLLSQFIGFFPLAVRMNVLYDFKINRMTRRNSNPFFNLSLGWPFPGSKKIFDWIYKWNFSENRFVDPAISAYLGKDYSTMIISNLQLPIAQNYAHVAHSLGIQLIGHIASWDHPVGKGVVYPYCAKYIVQNRFMKEALTRYHYIESSLIEETGWPQMDLFSSKGPPEEYKSLLASYNLNCDKPVVLIAGNTEKNSPYEIKFLERLIDWWESNGGQERFSIVFRPHPRDIFNPKRISLFKTTFNKPGIYLQKANYSDLNALKALLQNVSSVVTNAGTILLDSIVNGRPVVCVLYDEGAPGESEYAVNNVKGLHYKALMESGAMYLAYNFDEVIEGLAKSLERPEELANQRKAVCKEIVGEVAGGAGARVANSIISCIDNIA</sequence>
<protein>
    <submittedName>
        <fullName evidence="1">Uncharacterized protein</fullName>
    </submittedName>
</protein>
<organism evidence="1">
    <name type="scientific">hydrothermal vent metagenome</name>
    <dbReference type="NCBI Taxonomy" id="652676"/>
    <lineage>
        <taxon>unclassified sequences</taxon>
        <taxon>metagenomes</taxon>
        <taxon>ecological metagenomes</taxon>
    </lineage>
</organism>
<dbReference type="GO" id="GO:0016020">
    <property type="term" value="C:membrane"/>
    <property type="evidence" value="ECO:0007669"/>
    <property type="project" value="InterPro"/>
</dbReference>
<gene>
    <name evidence="1" type="ORF">MNBD_NITROSPINAE02-1774</name>
</gene>